<dbReference type="AlphaFoldDB" id="A0A1H7H2X9"/>
<dbReference type="OrthoDB" id="825403at2"/>
<organism evidence="1 2">
    <name type="scientific">Chitinophaga rupis</name>
    <dbReference type="NCBI Taxonomy" id="573321"/>
    <lineage>
        <taxon>Bacteria</taxon>
        <taxon>Pseudomonadati</taxon>
        <taxon>Bacteroidota</taxon>
        <taxon>Chitinophagia</taxon>
        <taxon>Chitinophagales</taxon>
        <taxon>Chitinophagaceae</taxon>
        <taxon>Chitinophaga</taxon>
    </lineage>
</organism>
<name>A0A1H7H2X9_9BACT</name>
<keyword evidence="2" id="KW-1185">Reference proteome</keyword>
<proteinExistence type="predicted"/>
<gene>
    <name evidence="1" type="ORF">SAMN04488505_101196</name>
</gene>
<sequence>MQNTALKQTLLRTGLLAFFCLALFSFKAPFGVDSYEIYLNNKLVLKQYASKEISLQSLALDKASPDDQLVVYYTHCHGKTSGTGRSLTIKDDGGRIVKEWKFEDSKKGMTIPVKALQQLEKNNAKSHLTLYYAASELPGGQMLAAL</sequence>
<dbReference type="Proteomes" id="UP000198984">
    <property type="component" value="Unassembled WGS sequence"/>
</dbReference>
<reference evidence="1 2" key="1">
    <citation type="submission" date="2016-10" db="EMBL/GenBank/DDBJ databases">
        <authorList>
            <person name="de Groot N.N."/>
        </authorList>
    </citation>
    <scope>NUCLEOTIDE SEQUENCE [LARGE SCALE GENOMIC DNA]</scope>
    <source>
        <strain evidence="1 2">DSM 21039</strain>
    </source>
</reference>
<dbReference type="EMBL" id="FOBB01000001">
    <property type="protein sequence ID" value="SEK43652.1"/>
    <property type="molecule type" value="Genomic_DNA"/>
</dbReference>
<accession>A0A1H7H2X9</accession>
<evidence type="ECO:0000313" key="2">
    <source>
        <dbReference type="Proteomes" id="UP000198984"/>
    </source>
</evidence>
<protein>
    <submittedName>
        <fullName evidence="1">Uncharacterized protein</fullName>
    </submittedName>
</protein>
<evidence type="ECO:0000313" key="1">
    <source>
        <dbReference type="EMBL" id="SEK43652.1"/>
    </source>
</evidence>
<dbReference type="RefSeq" id="WP_089906290.1">
    <property type="nucleotide sequence ID" value="NZ_FOBB01000001.1"/>
</dbReference>